<proteinExistence type="inferred from homology"/>
<accession>A0ABX6N7J3</accession>
<evidence type="ECO:0000313" key="11">
    <source>
        <dbReference type="Proteomes" id="UP000501130"/>
    </source>
</evidence>
<dbReference type="InterPro" id="IPR014777">
    <property type="entry name" value="4pyrrole_Mease_sub1"/>
</dbReference>
<keyword evidence="11" id="KW-1185">Reference proteome</keyword>
<gene>
    <name evidence="10" type="primary">cobA</name>
    <name evidence="10" type="ORF">HKT17_12180</name>
</gene>
<dbReference type="Gene3D" id="3.30.950.10">
    <property type="entry name" value="Methyltransferase, Cobalt-precorrin-4 Transmethylase, Domain 2"/>
    <property type="match status" value="1"/>
</dbReference>
<dbReference type="SUPFAM" id="SSF53790">
    <property type="entry name" value="Tetrapyrrole methylase"/>
    <property type="match status" value="1"/>
</dbReference>
<dbReference type="CDD" id="cd11642">
    <property type="entry name" value="SUMT"/>
    <property type="match status" value="1"/>
</dbReference>
<evidence type="ECO:0000256" key="2">
    <source>
        <dbReference type="ARBA" id="ARBA00012162"/>
    </source>
</evidence>
<organism evidence="10 11">
    <name type="scientific">Limnobacter profundi</name>
    <dbReference type="NCBI Taxonomy" id="2732163"/>
    <lineage>
        <taxon>Bacteria</taxon>
        <taxon>Pseudomonadati</taxon>
        <taxon>Pseudomonadota</taxon>
        <taxon>Betaproteobacteria</taxon>
        <taxon>Burkholderiales</taxon>
        <taxon>Burkholderiaceae</taxon>
        <taxon>Limnobacter</taxon>
    </lineage>
</organism>
<dbReference type="InterPro" id="IPR003043">
    <property type="entry name" value="Uropor_MeTrfase_CS"/>
</dbReference>
<dbReference type="EMBL" id="CP053084">
    <property type="protein sequence ID" value="QJR30401.1"/>
    <property type="molecule type" value="Genomic_DNA"/>
</dbReference>
<dbReference type="Gene3D" id="3.40.1010.10">
    <property type="entry name" value="Cobalt-precorrin-4 Transmethylase, Domain 1"/>
    <property type="match status" value="1"/>
</dbReference>
<evidence type="ECO:0000256" key="4">
    <source>
        <dbReference type="ARBA" id="ARBA00022679"/>
    </source>
</evidence>
<keyword evidence="5" id="KW-0949">S-adenosyl-L-methionine</keyword>
<dbReference type="RefSeq" id="WP_171100382.1">
    <property type="nucleotide sequence ID" value="NZ_CP053084.1"/>
</dbReference>
<dbReference type="InterPro" id="IPR006366">
    <property type="entry name" value="CobA/CysG_C"/>
</dbReference>
<evidence type="ECO:0000259" key="9">
    <source>
        <dbReference type="Pfam" id="PF00590"/>
    </source>
</evidence>
<dbReference type="InterPro" id="IPR035996">
    <property type="entry name" value="4pyrrol_Methylase_sf"/>
</dbReference>
<dbReference type="GO" id="GO:0004851">
    <property type="term" value="F:uroporphyrin-III C-methyltransferase activity"/>
    <property type="evidence" value="ECO:0007669"/>
    <property type="project" value="UniProtKB-EC"/>
</dbReference>
<keyword evidence="6" id="KW-0627">Porphyrin biosynthesis</keyword>
<dbReference type="InterPro" id="IPR014776">
    <property type="entry name" value="4pyrrole_Mease_sub2"/>
</dbReference>
<evidence type="ECO:0000256" key="5">
    <source>
        <dbReference type="ARBA" id="ARBA00022691"/>
    </source>
</evidence>
<comment type="pathway">
    <text evidence="7">Porphyrin-containing compound metabolism; siroheme biosynthesis; precorrin-2 from uroporphyrinogen III: step 1/1.</text>
</comment>
<dbReference type="InterPro" id="IPR000878">
    <property type="entry name" value="4pyrrol_Mease"/>
</dbReference>
<dbReference type="InterPro" id="IPR050161">
    <property type="entry name" value="Siro_Cobalamin_biosynth"/>
</dbReference>
<evidence type="ECO:0000256" key="3">
    <source>
        <dbReference type="ARBA" id="ARBA00022603"/>
    </source>
</evidence>
<dbReference type="EC" id="2.1.1.107" evidence="2"/>
<reference evidence="10 11" key="1">
    <citation type="submission" date="2020-05" db="EMBL/GenBank/DDBJ databases">
        <title>Compete genome of Limnobacter sp. SAORIC-580.</title>
        <authorList>
            <person name="Song J."/>
            <person name="Cho J.-C."/>
        </authorList>
    </citation>
    <scope>NUCLEOTIDE SEQUENCE [LARGE SCALE GENOMIC DNA]</scope>
    <source>
        <strain evidence="10 11">SAORIC-580</strain>
    </source>
</reference>
<protein>
    <recommendedName>
        <fullName evidence="2">uroporphyrinogen-III C-methyltransferase</fullName>
        <ecNumber evidence="2">2.1.1.107</ecNumber>
    </recommendedName>
</protein>
<dbReference type="Pfam" id="PF00590">
    <property type="entry name" value="TP_methylase"/>
    <property type="match status" value="1"/>
</dbReference>
<evidence type="ECO:0000313" key="10">
    <source>
        <dbReference type="EMBL" id="QJR30401.1"/>
    </source>
</evidence>
<name>A0ABX6N7J3_9BURK</name>
<keyword evidence="3 8" id="KW-0489">Methyltransferase</keyword>
<evidence type="ECO:0000256" key="8">
    <source>
        <dbReference type="RuleBase" id="RU003960"/>
    </source>
</evidence>
<evidence type="ECO:0000256" key="1">
    <source>
        <dbReference type="ARBA" id="ARBA00005879"/>
    </source>
</evidence>
<dbReference type="GO" id="GO:0032259">
    <property type="term" value="P:methylation"/>
    <property type="evidence" value="ECO:0007669"/>
    <property type="project" value="UniProtKB-KW"/>
</dbReference>
<dbReference type="PROSITE" id="PS00839">
    <property type="entry name" value="SUMT_1"/>
    <property type="match status" value="1"/>
</dbReference>
<dbReference type="NCBIfam" id="NF004790">
    <property type="entry name" value="PRK06136.1"/>
    <property type="match status" value="1"/>
</dbReference>
<dbReference type="NCBIfam" id="TIGR01469">
    <property type="entry name" value="cobA_cysG_Cterm"/>
    <property type="match status" value="1"/>
</dbReference>
<dbReference type="PANTHER" id="PTHR45790">
    <property type="entry name" value="SIROHEME SYNTHASE-RELATED"/>
    <property type="match status" value="1"/>
</dbReference>
<keyword evidence="4 8" id="KW-0808">Transferase</keyword>
<dbReference type="PANTHER" id="PTHR45790:SF3">
    <property type="entry name" value="S-ADENOSYL-L-METHIONINE-DEPENDENT UROPORPHYRINOGEN III METHYLTRANSFERASE, CHLOROPLASTIC"/>
    <property type="match status" value="1"/>
</dbReference>
<sequence>MGRVVLIGAGPGAEDLITVRGLKLLMQADCVFYDALVSPSLLSEAHPNAKLVAVGKRCGKKSTAQHFINKQLVEAAEKYRLVVRLKGGDPMVFGRADEEITALKTAGHTVEVVPGVTAALAAASSLQASLTLRGVARSLTLTTPSVGADEVPSTELFTGTENDTVAVYMGLRQAGPWAAALLEKGRNPATPVILCESVSLPAEKFTPLNLGRLPSFSAEQLTDGPCLILIGQALAKAQAELLAGDKNPVGVELTGSPFGSNKAA</sequence>
<evidence type="ECO:0000256" key="7">
    <source>
        <dbReference type="ARBA" id="ARBA00025705"/>
    </source>
</evidence>
<dbReference type="PROSITE" id="PS00840">
    <property type="entry name" value="SUMT_2"/>
    <property type="match status" value="1"/>
</dbReference>
<comment type="similarity">
    <text evidence="1 8">Belongs to the precorrin methyltransferase family.</text>
</comment>
<dbReference type="Proteomes" id="UP000501130">
    <property type="component" value="Chromosome"/>
</dbReference>
<feature type="domain" description="Tetrapyrrole methylase" evidence="9">
    <location>
        <begin position="3"/>
        <end position="213"/>
    </location>
</feature>
<evidence type="ECO:0000256" key="6">
    <source>
        <dbReference type="ARBA" id="ARBA00023244"/>
    </source>
</evidence>